<dbReference type="SMART" id="SM00382">
    <property type="entry name" value="AAA"/>
    <property type="match status" value="2"/>
</dbReference>
<comment type="caution">
    <text evidence="9">The sequence shown here is derived from an EMBL/GenBank/DDBJ whole genome shotgun (WGS) entry which is preliminary data.</text>
</comment>
<evidence type="ECO:0000259" key="8">
    <source>
        <dbReference type="PROSITE" id="PS50893"/>
    </source>
</evidence>
<comment type="function">
    <text evidence="7">Involved in beta-(1--&gt;2)glucan export. Transmembrane domains (TMD) form a pore in the inner membrane and the ATP-binding domain (NBD) is responsible for energy generation.</text>
</comment>
<accession>A0ABS0PL12</accession>
<sequence>MAKPEQALKITGVGKRFGATNALFNVSMNLAKGEVLGLVGENGAGKSTLMKILAGAHVPDQGEVEVNGVHVDIREPADAQRAGISIIYQELSLFPDLNAVENIFIGREISIGTSPRLTSPLRKKAMRDSAQQILNKVLNVELDLDCPIGALTLAQRQIVEIARALNSNANILIMDEPTEALEKAERERLVRIINDLKRAGKSVIYVSHKLDEVLTICDRVIVLRDGACVADLPASALDVSKVIGLMIGGSLGKQFPAKTSPGVNPILRVEGLSRKGAFQDICFNLHEGEILGLAGLEGSGKSPLVRALFGDGTADAGNIFLKGKPVAIDSISSAMRSGIAFLPAERKTQGIFAEHSVGWNLTASSLPKLGGIRLNQGAERSWCIKYIKEMGIKSEGPHQPIGRLSGGNQQKVLLARWLLTEPEVILLEEPTRGIDIKAKADVYQLIVASSRMGKGVIVVSSDSTELIGLCHRILVMFEGEAAGILDASSASEETIASLSIQRTYEGTRGG</sequence>
<dbReference type="PROSITE" id="PS50893">
    <property type="entry name" value="ABC_TRANSPORTER_2"/>
    <property type="match status" value="2"/>
</dbReference>
<gene>
    <name evidence="9" type="ORF">HZZ13_08310</name>
</gene>
<keyword evidence="10" id="KW-1185">Reference proteome</keyword>
<dbReference type="EMBL" id="JACCHP010000004">
    <property type="protein sequence ID" value="MBH5397795.1"/>
    <property type="molecule type" value="Genomic_DNA"/>
</dbReference>
<evidence type="ECO:0000256" key="6">
    <source>
        <dbReference type="ARBA" id="ARBA00022840"/>
    </source>
</evidence>
<dbReference type="PROSITE" id="PS00211">
    <property type="entry name" value="ABC_TRANSPORTER_1"/>
    <property type="match status" value="1"/>
</dbReference>
<dbReference type="InterPro" id="IPR027417">
    <property type="entry name" value="P-loop_NTPase"/>
</dbReference>
<dbReference type="PANTHER" id="PTHR43790">
    <property type="entry name" value="CARBOHYDRATE TRANSPORT ATP-BINDING PROTEIN MG119-RELATED"/>
    <property type="match status" value="1"/>
</dbReference>
<dbReference type="InterPro" id="IPR003593">
    <property type="entry name" value="AAA+_ATPase"/>
</dbReference>
<dbReference type="Proteomes" id="UP000807370">
    <property type="component" value="Unassembled WGS sequence"/>
</dbReference>
<evidence type="ECO:0000256" key="7">
    <source>
        <dbReference type="ARBA" id="ARBA00024722"/>
    </source>
</evidence>
<reference evidence="9 10" key="1">
    <citation type="submission" date="2020-07" db="EMBL/GenBank/DDBJ databases">
        <title>Bradyrhizobium diversity isolated from nodules of indigenous legumes of Western Australia.</title>
        <authorList>
            <person name="Klepa M.S."/>
        </authorList>
    </citation>
    <scope>NUCLEOTIDE SEQUENCE [LARGE SCALE GENOMIC DNA]</scope>
    <source>
        <strain evidence="9 10">CNPSo 4010</strain>
    </source>
</reference>
<keyword evidence="2" id="KW-0813">Transport</keyword>
<keyword evidence="6 9" id="KW-0067">ATP-binding</keyword>
<protein>
    <submittedName>
        <fullName evidence="9">Sugar ABC transporter ATP-binding protein</fullName>
    </submittedName>
</protein>
<dbReference type="InterPro" id="IPR003439">
    <property type="entry name" value="ABC_transporter-like_ATP-bd"/>
</dbReference>
<feature type="domain" description="ABC transporter" evidence="8">
    <location>
        <begin position="8"/>
        <end position="250"/>
    </location>
</feature>
<dbReference type="CDD" id="cd03215">
    <property type="entry name" value="ABC_Carb_Monos_II"/>
    <property type="match status" value="1"/>
</dbReference>
<dbReference type="Gene3D" id="3.40.50.300">
    <property type="entry name" value="P-loop containing nucleotide triphosphate hydrolases"/>
    <property type="match status" value="2"/>
</dbReference>
<evidence type="ECO:0000256" key="2">
    <source>
        <dbReference type="ARBA" id="ARBA00022448"/>
    </source>
</evidence>
<dbReference type="InterPro" id="IPR017871">
    <property type="entry name" value="ABC_transporter-like_CS"/>
</dbReference>
<evidence type="ECO:0000256" key="5">
    <source>
        <dbReference type="ARBA" id="ARBA00022741"/>
    </source>
</evidence>
<dbReference type="PANTHER" id="PTHR43790:SF9">
    <property type="entry name" value="GALACTOFURANOSE TRANSPORTER ATP-BINDING PROTEIN YTFR"/>
    <property type="match status" value="1"/>
</dbReference>
<keyword evidence="5" id="KW-0547">Nucleotide-binding</keyword>
<feature type="domain" description="ABC transporter" evidence="8">
    <location>
        <begin position="261"/>
        <end position="503"/>
    </location>
</feature>
<dbReference type="RefSeq" id="WP_197959146.1">
    <property type="nucleotide sequence ID" value="NZ_JACCHP010000004.1"/>
</dbReference>
<dbReference type="InterPro" id="IPR050107">
    <property type="entry name" value="ABC_carbohydrate_import_ATPase"/>
</dbReference>
<evidence type="ECO:0000256" key="3">
    <source>
        <dbReference type="ARBA" id="ARBA00022597"/>
    </source>
</evidence>
<proteinExistence type="inferred from homology"/>
<keyword evidence="3" id="KW-0762">Sugar transport</keyword>
<evidence type="ECO:0000256" key="1">
    <source>
        <dbReference type="ARBA" id="ARBA00005417"/>
    </source>
</evidence>
<dbReference type="SUPFAM" id="SSF52540">
    <property type="entry name" value="P-loop containing nucleoside triphosphate hydrolases"/>
    <property type="match status" value="2"/>
</dbReference>
<comment type="similarity">
    <text evidence="1">Belongs to the ABC transporter superfamily.</text>
</comment>
<evidence type="ECO:0000313" key="10">
    <source>
        <dbReference type="Proteomes" id="UP000807370"/>
    </source>
</evidence>
<dbReference type="GO" id="GO:0005524">
    <property type="term" value="F:ATP binding"/>
    <property type="evidence" value="ECO:0007669"/>
    <property type="project" value="UniProtKB-KW"/>
</dbReference>
<organism evidence="9 10">
    <name type="scientific">Bradyrhizobium agreste</name>
    <dbReference type="NCBI Taxonomy" id="2751811"/>
    <lineage>
        <taxon>Bacteria</taxon>
        <taxon>Pseudomonadati</taxon>
        <taxon>Pseudomonadota</taxon>
        <taxon>Alphaproteobacteria</taxon>
        <taxon>Hyphomicrobiales</taxon>
        <taxon>Nitrobacteraceae</taxon>
        <taxon>Bradyrhizobium</taxon>
    </lineage>
</organism>
<dbReference type="Pfam" id="PF00005">
    <property type="entry name" value="ABC_tran"/>
    <property type="match status" value="2"/>
</dbReference>
<name>A0ABS0PL12_9BRAD</name>
<evidence type="ECO:0000256" key="4">
    <source>
        <dbReference type="ARBA" id="ARBA00022737"/>
    </source>
</evidence>
<evidence type="ECO:0000313" key="9">
    <source>
        <dbReference type="EMBL" id="MBH5397795.1"/>
    </source>
</evidence>
<keyword evidence="4" id="KW-0677">Repeat</keyword>
<dbReference type="CDD" id="cd03216">
    <property type="entry name" value="ABC_Carb_Monos_I"/>
    <property type="match status" value="1"/>
</dbReference>